<keyword evidence="1" id="KW-0732">Signal</keyword>
<dbReference type="Proteomes" id="UP001596052">
    <property type="component" value="Unassembled WGS sequence"/>
</dbReference>
<dbReference type="InterPro" id="IPR022409">
    <property type="entry name" value="PKD/Chitinase_dom"/>
</dbReference>
<dbReference type="InterPro" id="IPR050570">
    <property type="entry name" value="Cell_wall_metabolism_enzyme"/>
</dbReference>
<dbReference type="InterPro" id="IPR013783">
    <property type="entry name" value="Ig-like_fold"/>
</dbReference>
<evidence type="ECO:0000313" key="3">
    <source>
        <dbReference type="EMBL" id="MFC5458013.1"/>
    </source>
</evidence>
<dbReference type="Gene3D" id="2.70.70.10">
    <property type="entry name" value="Glucose Permease (Domain IIA)"/>
    <property type="match status" value="1"/>
</dbReference>
<name>A0ABW0KWV2_9BACT</name>
<dbReference type="InterPro" id="IPR000601">
    <property type="entry name" value="PKD_dom"/>
</dbReference>
<dbReference type="CDD" id="cd00146">
    <property type="entry name" value="PKD"/>
    <property type="match status" value="1"/>
</dbReference>
<evidence type="ECO:0000256" key="1">
    <source>
        <dbReference type="SAM" id="SignalP"/>
    </source>
</evidence>
<dbReference type="Pfam" id="PF01551">
    <property type="entry name" value="Peptidase_M23"/>
    <property type="match status" value="1"/>
</dbReference>
<dbReference type="InterPro" id="IPR035986">
    <property type="entry name" value="PKD_dom_sf"/>
</dbReference>
<feature type="signal peptide" evidence="1">
    <location>
        <begin position="1"/>
        <end position="24"/>
    </location>
</feature>
<comment type="caution">
    <text evidence="3">The sequence shown here is derived from an EMBL/GenBank/DDBJ whole genome shotgun (WGS) entry which is preliminary data.</text>
</comment>
<dbReference type="Pfam" id="PF18911">
    <property type="entry name" value="PKD_4"/>
    <property type="match status" value="1"/>
</dbReference>
<dbReference type="PROSITE" id="PS50093">
    <property type="entry name" value="PKD"/>
    <property type="match status" value="2"/>
</dbReference>
<reference evidence="4" key="1">
    <citation type="journal article" date="2019" name="Int. J. Syst. Evol. Microbiol.">
        <title>The Global Catalogue of Microorganisms (GCM) 10K type strain sequencing project: providing services to taxonomists for standard genome sequencing and annotation.</title>
        <authorList>
            <consortium name="The Broad Institute Genomics Platform"/>
            <consortium name="The Broad Institute Genome Sequencing Center for Infectious Disease"/>
            <person name="Wu L."/>
            <person name="Ma J."/>
        </authorList>
    </citation>
    <scope>NUCLEOTIDE SEQUENCE [LARGE SCALE GENOMIC DNA]</scope>
    <source>
        <strain evidence="4">CGMCC 4.1469</strain>
    </source>
</reference>
<gene>
    <name evidence="3" type="ORF">ACFQDI_24295</name>
</gene>
<dbReference type="InterPro" id="IPR011055">
    <property type="entry name" value="Dup_hybrid_motif"/>
</dbReference>
<feature type="chain" id="PRO_5045142154" evidence="1">
    <location>
        <begin position="25"/>
        <end position="495"/>
    </location>
</feature>
<protein>
    <submittedName>
        <fullName evidence="3">PKD domain-containing protein</fullName>
    </submittedName>
</protein>
<dbReference type="EMBL" id="JBHSMQ010000015">
    <property type="protein sequence ID" value="MFC5458013.1"/>
    <property type="molecule type" value="Genomic_DNA"/>
</dbReference>
<dbReference type="PANTHER" id="PTHR21666">
    <property type="entry name" value="PEPTIDASE-RELATED"/>
    <property type="match status" value="1"/>
</dbReference>
<dbReference type="RefSeq" id="WP_377171924.1">
    <property type="nucleotide sequence ID" value="NZ_JBHSMQ010000015.1"/>
</dbReference>
<evidence type="ECO:0000313" key="4">
    <source>
        <dbReference type="Proteomes" id="UP001596052"/>
    </source>
</evidence>
<dbReference type="SMART" id="SM00089">
    <property type="entry name" value="PKD"/>
    <property type="match status" value="2"/>
</dbReference>
<dbReference type="SUPFAM" id="SSF51261">
    <property type="entry name" value="Duplicated hybrid motif"/>
    <property type="match status" value="1"/>
</dbReference>
<sequence>MNTVLPTLVLLAAALCQLPFPLRAAPPESTAQSTLRAVDLRIGEAAEVKLADGSVAKVKLLDLQEKTDTMAKAVREARVKVVVNGVEAWIMSANYHLPKPVGGVQIDCPITRGYNANSGEDSWGLEKDARLRLWPAGASWIEPGTFVYPLKQRWFATSTQFANEPTYVDGGDKPDRKKIYYHNDLDFGGCEGLVEVVAATDGLVVSARDKTLDGYSLTPVRPRYDVVYVLDARGWYYRYSHFHSIDDAIQPGTRVKMGQRMGLLGKEGASGGWSHLHFGIKSRQPSGKWGTQEAYAFAWESYVREQKPQVIAVARPHHFIRVGESITLDASKSWAASGKIASYEWTLADGTKKNAATFERTYTQPGSTSEILKITDDAGNTSYDFAIVQVIGNDLVNIPPAIHPSFSPTMNLKPGQEITFKVRTFRDAGGETWDFGDGSPPVNVKSDGNAKALAKDGYATTTHTFSMPGDYIVSVQHANARGEKALGHLWVRIGK</sequence>
<dbReference type="Pfam" id="PF00801">
    <property type="entry name" value="PKD"/>
    <property type="match status" value="1"/>
</dbReference>
<dbReference type="PANTHER" id="PTHR21666:SF270">
    <property type="entry name" value="MUREIN HYDROLASE ACTIVATOR ENVC"/>
    <property type="match status" value="1"/>
</dbReference>
<accession>A0ABW0KWV2</accession>
<keyword evidence="4" id="KW-1185">Reference proteome</keyword>
<dbReference type="Gene3D" id="2.60.40.10">
    <property type="entry name" value="Immunoglobulins"/>
    <property type="match status" value="2"/>
</dbReference>
<organism evidence="3 4">
    <name type="scientific">Prosthecobacter fluviatilis</name>
    <dbReference type="NCBI Taxonomy" id="445931"/>
    <lineage>
        <taxon>Bacteria</taxon>
        <taxon>Pseudomonadati</taxon>
        <taxon>Verrucomicrobiota</taxon>
        <taxon>Verrucomicrobiia</taxon>
        <taxon>Verrucomicrobiales</taxon>
        <taxon>Verrucomicrobiaceae</taxon>
        <taxon>Prosthecobacter</taxon>
    </lineage>
</organism>
<proteinExistence type="predicted"/>
<dbReference type="InterPro" id="IPR016047">
    <property type="entry name" value="M23ase_b-sheet_dom"/>
</dbReference>
<evidence type="ECO:0000259" key="2">
    <source>
        <dbReference type="PROSITE" id="PS50093"/>
    </source>
</evidence>
<feature type="domain" description="PKD" evidence="2">
    <location>
        <begin position="337"/>
        <end position="395"/>
    </location>
</feature>
<dbReference type="SUPFAM" id="SSF49299">
    <property type="entry name" value="PKD domain"/>
    <property type="match status" value="2"/>
</dbReference>
<feature type="domain" description="PKD" evidence="2">
    <location>
        <begin position="432"/>
        <end position="485"/>
    </location>
</feature>
<dbReference type="CDD" id="cd12797">
    <property type="entry name" value="M23_peptidase"/>
    <property type="match status" value="1"/>
</dbReference>